<dbReference type="InterPro" id="IPR009027">
    <property type="entry name" value="Ribosomal_bL9/RNase_H1_N"/>
</dbReference>
<evidence type="ECO:0000313" key="9">
    <source>
        <dbReference type="EMBL" id="MBC8179441.1"/>
    </source>
</evidence>
<accession>A0A8J6N4F6</accession>
<dbReference type="Gene3D" id="3.10.430.100">
    <property type="entry name" value="Ribosomal protein L9, C-terminal domain"/>
    <property type="match status" value="1"/>
</dbReference>
<dbReference type="Proteomes" id="UP000650524">
    <property type="component" value="Unassembled WGS sequence"/>
</dbReference>
<dbReference type="Pfam" id="PF03948">
    <property type="entry name" value="Ribosomal_L9_C"/>
    <property type="match status" value="1"/>
</dbReference>
<dbReference type="PANTHER" id="PTHR21368">
    <property type="entry name" value="50S RIBOSOMAL PROTEIN L9"/>
    <property type="match status" value="1"/>
</dbReference>
<protein>
    <recommendedName>
        <fullName evidence="6 7">Large ribosomal subunit protein bL9</fullName>
    </recommendedName>
</protein>
<feature type="domain" description="Ribosomal protein L9" evidence="8">
    <location>
        <begin position="13"/>
        <end position="40"/>
    </location>
</feature>
<dbReference type="AlphaFoldDB" id="A0A8J6N4F6"/>
<evidence type="ECO:0000256" key="4">
    <source>
        <dbReference type="ARBA" id="ARBA00022980"/>
    </source>
</evidence>
<dbReference type="InterPro" id="IPR036935">
    <property type="entry name" value="Ribosomal_bL9_N_sf"/>
</dbReference>
<dbReference type="SUPFAM" id="SSF55653">
    <property type="entry name" value="Ribosomal protein L9 C-domain"/>
    <property type="match status" value="1"/>
</dbReference>
<keyword evidence="2 7" id="KW-0699">rRNA-binding</keyword>
<evidence type="ECO:0000256" key="1">
    <source>
        <dbReference type="ARBA" id="ARBA00010605"/>
    </source>
</evidence>
<dbReference type="InterPro" id="IPR020594">
    <property type="entry name" value="Ribosomal_bL9_bac/chp"/>
</dbReference>
<comment type="function">
    <text evidence="7">Binds to the 23S rRNA.</text>
</comment>
<dbReference type="GO" id="GO:0006412">
    <property type="term" value="P:translation"/>
    <property type="evidence" value="ECO:0007669"/>
    <property type="project" value="UniProtKB-UniRule"/>
</dbReference>
<dbReference type="PROSITE" id="PS00651">
    <property type="entry name" value="RIBOSOMAL_L9"/>
    <property type="match status" value="1"/>
</dbReference>
<keyword evidence="4 7" id="KW-0689">Ribosomal protein</keyword>
<dbReference type="InterPro" id="IPR020070">
    <property type="entry name" value="Ribosomal_bL9_N"/>
</dbReference>
<dbReference type="GO" id="GO:1990904">
    <property type="term" value="C:ribonucleoprotein complex"/>
    <property type="evidence" value="ECO:0007669"/>
    <property type="project" value="UniProtKB-KW"/>
</dbReference>
<dbReference type="GO" id="GO:0019843">
    <property type="term" value="F:rRNA binding"/>
    <property type="evidence" value="ECO:0007669"/>
    <property type="project" value="UniProtKB-UniRule"/>
</dbReference>
<sequence>MEVILQQDVDELGLEGDIVDVAKGYARNYLVPNGIALEATPQNRKALELQSKKIELKRIKGRENAEIVKERLEGVVVNLSQKAGEEGKLYGSVTTMDIASDLEAQGIEIDRRKIVLEKPIKTLGEHAVFIKIYPEVTGSVKVVVSAQEEKKDGTN</sequence>
<reference evidence="9 10" key="1">
    <citation type="submission" date="2020-08" db="EMBL/GenBank/DDBJ databases">
        <title>Bridging the membrane lipid divide: bacteria of the FCB group superphylum have the potential to synthesize archaeal ether lipids.</title>
        <authorList>
            <person name="Villanueva L."/>
            <person name="Von Meijenfeldt F.A.B."/>
            <person name="Westbye A.B."/>
            <person name="Yadav S."/>
            <person name="Hopmans E.C."/>
            <person name="Dutilh B.E."/>
            <person name="Sinninghe Damste J.S."/>
        </authorList>
    </citation>
    <scope>NUCLEOTIDE SEQUENCE [LARGE SCALE GENOMIC DNA]</scope>
    <source>
        <strain evidence="9">NIOZ-UU27</strain>
    </source>
</reference>
<dbReference type="GO" id="GO:0005840">
    <property type="term" value="C:ribosome"/>
    <property type="evidence" value="ECO:0007669"/>
    <property type="project" value="UniProtKB-KW"/>
</dbReference>
<comment type="caution">
    <text evidence="9">The sequence shown here is derived from an EMBL/GenBank/DDBJ whole genome shotgun (WGS) entry which is preliminary data.</text>
</comment>
<dbReference type="InterPro" id="IPR000244">
    <property type="entry name" value="Ribosomal_bL9"/>
</dbReference>
<organism evidence="9 10">
    <name type="scientific">Candidatus Desulfacyla euxinica</name>
    <dbReference type="NCBI Taxonomy" id="2841693"/>
    <lineage>
        <taxon>Bacteria</taxon>
        <taxon>Deltaproteobacteria</taxon>
        <taxon>Candidatus Desulfacyla</taxon>
    </lineage>
</organism>
<dbReference type="EMBL" id="JACNJD010000386">
    <property type="protein sequence ID" value="MBC8179441.1"/>
    <property type="molecule type" value="Genomic_DNA"/>
</dbReference>
<keyword evidence="3 7" id="KW-0694">RNA-binding</keyword>
<dbReference type="InterPro" id="IPR020069">
    <property type="entry name" value="Ribosomal_bL9_C"/>
</dbReference>
<dbReference type="FunFam" id="3.10.430.100:FF:000006">
    <property type="entry name" value="50S ribosomal protein L9"/>
    <property type="match status" value="1"/>
</dbReference>
<comment type="similarity">
    <text evidence="1 7">Belongs to the bacterial ribosomal protein bL9 family.</text>
</comment>
<dbReference type="InterPro" id="IPR036791">
    <property type="entry name" value="Ribosomal_bL9_C_sf"/>
</dbReference>
<name>A0A8J6N4F6_9DELT</name>
<dbReference type="SUPFAM" id="SSF55658">
    <property type="entry name" value="L9 N-domain-like"/>
    <property type="match status" value="1"/>
</dbReference>
<evidence type="ECO:0000256" key="6">
    <source>
        <dbReference type="ARBA" id="ARBA00035292"/>
    </source>
</evidence>
<proteinExistence type="inferred from homology"/>
<dbReference type="Pfam" id="PF01281">
    <property type="entry name" value="Ribosomal_L9_N"/>
    <property type="match status" value="1"/>
</dbReference>
<evidence type="ECO:0000256" key="2">
    <source>
        <dbReference type="ARBA" id="ARBA00022730"/>
    </source>
</evidence>
<evidence type="ECO:0000256" key="7">
    <source>
        <dbReference type="HAMAP-Rule" id="MF_00503"/>
    </source>
</evidence>
<dbReference type="HAMAP" id="MF_00503">
    <property type="entry name" value="Ribosomal_bL9"/>
    <property type="match status" value="1"/>
</dbReference>
<evidence type="ECO:0000313" key="10">
    <source>
        <dbReference type="Proteomes" id="UP000650524"/>
    </source>
</evidence>
<gene>
    <name evidence="7" type="primary">rplI</name>
    <name evidence="9" type="ORF">H8E19_18710</name>
</gene>
<dbReference type="GO" id="GO:0003735">
    <property type="term" value="F:structural constituent of ribosome"/>
    <property type="evidence" value="ECO:0007669"/>
    <property type="project" value="InterPro"/>
</dbReference>
<keyword evidence="5 7" id="KW-0687">Ribonucleoprotein</keyword>
<dbReference type="Gene3D" id="3.40.5.10">
    <property type="entry name" value="Ribosomal protein L9, N-terminal domain"/>
    <property type="match status" value="1"/>
</dbReference>
<evidence type="ECO:0000256" key="3">
    <source>
        <dbReference type="ARBA" id="ARBA00022884"/>
    </source>
</evidence>
<evidence type="ECO:0000256" key="5">
    <source>
        <dbReference type="ARBA" id="ARBA00023274"/>
    </source>
</evidence>
<evidence type="ECO:0000259" key="8">
    <source>
        <dbReference type="PROSITE" id="PS00651"/>
    </source>
</evidence>
<dbReference type="NCBIfam" id="TIGR00158">
    <property type="entry name" value="L9"/>
    <property type="match status" value="1"/>
</dbReference>